<dbReference type="EMBL" id="HG735516">
    <property type="protein sequence ID" value="CDJ36064.1"/>
    <property type="molecule type" value="Genomic_DNA"/>
</dbReference>
<feature type="region of interest" description="Disordered" evidence="1">
    <location>
        <begin position="1"/>
        <end position="89"/>
    </location>
</feature>
<reference evidence="2" key="2">
    <citation type="submission" date="2013-10" db="EMBL/GenBank/DDBJ databases">
        <authorList>
            <person name="Aslett M."/>
        </authorList>
    </citation>
    <scope>NUCLEOTIDE SEQUENCE [LARGE SCALE GENOMIC DNA]</scope>
    <source>
        <strain evidence="2">Houghton</strain>
    </source>
</reference>
<dbReference type="RefSeq" id="XP_037878353.1">
    <property type="nucleotide sequence ID" value="XM_038022499.1"/>
</dbReference>
<dbReference type="GeneID" id="60403756"/>
<name>U6KDN0_9EIME</name>
<evidence type="ECO:0000256" key="1">
    <source>
        <dbReference type="SAM" id="MobiDB-lite"/>
    </source>
</evidence>
<keyword evidence="3" id="KW-1185">Reference proteome</keyword>
<organism evidence="2 3">
    <name type="scientific">Eimeria mitis</name>
    <dbReference type="NCBI Taxonomy" id="44415"/>
    <lineage>
        <taxon>Eukaryota</taxon>
        <taxon>Sar</taxon>
        <taxon>Alveolata</taxon>
        <taxon>Apicomplexa</taxon>
        <taxon>Conoidasida</taxon>
        <taxon>Coccidia</taxon>
        <taxon>Eucoccidiorida</taxon>
        <taxon>Eimeriorina</taxon>
        <taxon>Eimeriidae</taxon>
        <taxon>Eimeria</taxon>
    </lineage>
</organism>
<accession>U6KDN0</accession>
<reference evidence="2" key="1">
    <citation type="submission" date="2013-10" db="EMBL/GenBank/DDBJ databases">
        <title>Genomic analysis of the causative agents of coccidiosis in chickens.</title>
        <authorList>
            <person name="Reid A.J."/>
            <person name="Blake D."/>
            <person name="Billington K."/>
            <person name="Browne H."/>
            <person name="Dunn M."/>
            <person name="Hung S."/>
            <person name="Kawahara F."/>
            <person name="Miranda-Saavedra D."/>
            <person name="Mourier T."/>
            <person name="Nagra H."/>
            <person name="Otto T.D."/>
            <person name="Rawlings N."/>
            <person name="Sanchez A."/>
            <person name="Sanders M."/>
            <person name="Subramaniam C."/>
            <person name="Tay Y."/>
            <person name="Dear P."/>
            <person name="Doerig C."/>
            <person name="Gruber A."/>
            <person name="Parkinson J."/>
            <person name="Shirley M."/>
            <person name="Wan K.L."/>
            <person name="Berriman M."/>
            <person name="Tomley F."/>
            <person name="Pain A."/>
        </authorList>
    </citation>
    <scope>NUCLEOTIDE SEQUENCE [LARGE SCALE GENOMIC DNA]</scope>
    <source>
        <strain evidence="2">Houghton</strain>
    </source>
</reference>
<dbReference type="AlphaFoldDB" id="U6KDN0"/>
<dbReference type="OrthoDB" id="329639at2759"/>
<proteinExistence type="predicted"/>
<sequence length="317" mass="35689">MEGKGKKPLALSLPLSGKEDVSVSPRLKQEPGSSHRHSLASTGVGDPSSPFLRSPELTHVSSALPSPKAATAGATTLPQPWSPPQKPGKEVLRHGVLVSPRPAEEEPRGHLMTPAIIDAKAQGKPLPPLKEVHTSMLDEFISPYTASLIDEIPKEDMLRMAGPSIYTHDPRFTEDVKQYHLDHPVPPDGPQRFPNYENFPLLLNQVHRPTLEPNFKETKHSEHLRGHNEAMLENKWQHEGMHRNLQMRETYMHVPNFGRVQAVLTDFPDGTSYPLVTLPKMTPYDILSVLDRQQKAREMSWWNTFLRCLHKISCGFF</sequence>
<gene>
    <name evidence="2" type="ORF">EMH_0006630</name>
</gene>
<evidence type="ECO:0000313" key="3">
    <source>
        <dbReference type="Proteomes" id="UP000030744"/>
    </source>
</evidence>
<dbReference type="Proteomes" id="UP000030744">
    <property type="component" value="Unassembled WGS sequence"/>
</dbReference>
<protein>
    <submittedName>
        <fullName evidence="2">Uncharacterized protein</fullName>
    </submittedName>
</protein>
<evidence type="ECO:0000313" key="2">
    <source>
        <dbReference type="EMBL" id="CDJ36064.1"/>
    </source>
</evidence>
<dbReference type="VEuPathDB" id="ToxoDB:EMH_0006630"/>